<feature type="region of interest" description="Disordered" evidence="7">
    <location>
        <begin position="1"/>
        <end position="60"/>
    </location>
</feature>
<evidence type="ECO:0000259" key="8">
    <source>
        <dbReference type="PROSITE" id="PS50833"/>
    </source>
</evidence>
<proteinExistence type="inferred from homology"/>
<protein>
    <recommendedName>
        <fullName evidence="4">Ribosome biogenesis protein BRX1 homolog</fullName>
    </recommendedName>
</protein>
<evidence type="ECO:0000313" key="10">
    <source>
        <dbReference type="Proteomes" id="UP001174909"/>
    </source>
</evidence>
<dbReference type="InterPro" id="IPR026532">
    <property type="entry name" value="BRX1"/>
</dbReference>
<dbReference type="FunFam" id="3.40.50.10480:FF:000003">
    <property type="entry name" value="Ribosome biogenesis protein BRX1"/>
    <property type="match status" value="1"/>
</dbReference>
<gene>
    <name evidence="9" type="ORF">GBAR_LOCUS19281</name>
</gene>
<evidence type="ECO:0000256" key="6">
    <source>
        <dbReference type="ARBA" id="ARBA00023242"/>
    </source>
</evidence>
<reference evidence="9" key="1">
    <citation type="submission" date="2023-03" db="EMBL/GenBank/DDBJ databases">
        <authorList>
            <person name="Steffen K."/>
            <person name="Cardenas P."/>
        </authorList>
    </citation>
    <scope>NUCLEOTIDE SEQUENCE</scope>
</reference>
<evidence type="ECO:0000256" key="5">
    <source>
        <dbReference type="ARBA" id="ARBA00022517"/>
    </source>
</evidence>
<keyword evidence="5" id="KW-0690">Ribosome biogenesis</keyword>
<comment type="caution">
    <text evidence="9">The sequence shown here is derived from an EMBL/GenBank/DDBJ whole genome shotgun (WGS) entry which is preliminary data.</text>
</comment>
<dbReference type="GO" id="GO:0019843">
    <property type="term" value="F:rRNA binding"/>
    <property type="evidence" value="ECO:0007669"/>
    <property type="project" value="InterPro"/>
</dbReference>
<dbReference type="InterPro" id="IPR007109">
    <property type="entry name" value="Brix"/>
</dbReference>
<feature type="compositionally biased region" description="Basic and acidic residues" evidence="7">
    <location>
        <begin position="289"/>
        <end position="302"/>
    </location>
</feature>
<evidence type="ECO:0000256" key="1">
    <source>
        <dbReference type="ARBA" id="ARBA00003439"/>
    </source>
</evidence>
<feature type="compositionally biased region" description="Acidic residues" evidence="7">
    <location>
        <begin position="308"/>
        <end position="319"/>
    </location>
</feature>
<dbReference type="GO" id="GO:0006364">
    <property type="term" value="P:rRNA processing"/>
    <property type="evidence" value="ECO:0007669"/>
    <property type="project" value="InterPro"/>
</dbReference>
<organism evidence="9 10">
    <name type="scientific">Geodia barretti</name>
    <name type="common">Barrett's horny sponge</name>
    <dbReference type="NCBI Taxonomy" id="519541"/>
    <lineage>
        <taxon>Eukaryota</taxon>
        <taxon>Metazoa</taxon>
        <taxon>Porifera</taxon>
        <taxon>Demospongiae</taxon>
        <taxon>Heteroscleromorpha</taxon>
        <taxon>Tetractinellida</taxon>
        <taxon>Astrophorina</taxon>
        <taxon>Geodiidae</taxon>
        <taxon>Geodia</taxon>
    </lineage>
</organism>
<comment type="function">
    <text evidence="1">Required for biogenesis of the 60S ribosomal subunit.</text>
</comment>
<dbReference type="PROSITE" id="PS50833">
    <property type="entry name" value="BRIX"/>
    <property type="match status" value="1"/>
</dbReference>
<dbReference type="PANTHER" id="PTHR13634:SF0">
    <property type="entry name" value="RIBOSOME BIOGENESIS PROTEIN BRX1 HOMOLOG"/>
    <property type="match status" value="1"/>
</dbReference>
<dbReference type="Gene3D" id="3.40.50.10480">
    <property type="entry name" value="Probable brix-domain ribosomal biogenesis protein"/>
    <property type="match status" value="1"/>
</dbReference>
<keyword evidence="10" id="KW-1185">Reference proteome</keyword>
<dbReference type="Proteomes" id="UP001174909">
    <property type="component" value="Unassembled WGS sequence"/>
</dbReference>
<dbReference type="SMART" id="SM00879">
    <property type="entry name" value="Brix"/>
    <property type="match status" value="1"/>
</dbReference>
<accession>A0AA35ST24</accession>
<evidence type="ECO:0000256" key="7">
    <source>
        <dbReference type="SAM" id="MobiDB-lite"/>
    </source>
</evidence>
<evidence type="ECO:0000313" key="9">
    <source>
        <dbReference type="EMBL" id="CAI8034206.1"/>
    </source>
</evidence>
<dbReference type="GO" id="GO:0005730">
    <property type="term" value="C:nucleolus"/>
    <property type="evidence" value="ECO:0007669"/>
    <property type="project" value="UniProtKB-SubCell"/>
</dbReference>
<feature type="region of interest" description="Disordered" evidence="7">
    <location>
        <begin position="289"/>
        <end position="319"/>
    </location>
</feature>
<comment type="similarity">
    <text evidence="3">Belongs to the BRX1 family.</text>
</comment>
<feature type="domain" description="Brix" evidence="8">
    <location>
        <begin position="66"/>
        <end position="255"/>
    </location>
</feature>
<dbReference type="Pfam" id="PF04427">
    <property type="entry name" value="Brix"/>
    <property type="match status" value="1"/>
</dbReference>
<dbReference type="EMBL" id="CASHTH010002716">
    <property type="protein sequence ID" value="CAI8034206.1"/>
    <property type="molecule type" value="Genomic_DNA"/>
</dbReference>
<evidence type="ECO:0000256" key="2">
    <source>
        <dbReference type="ARBA" id="ARBA00004604"/>
    </source>
</evidence>
<evidence type="ECO:0000256" key="4">
    <source>
        <dbReference type="ARBA" id="ARBA00020522"/>
    </source>
</evidence>
<name>A0AA35ST24_GEOBA</name>
<dbReference type="AlphaFoldDB" id="A0AA35ST24"/>
<sequence>MGAMDAAHVVDEATGQASATISGETGRKKRKRKRDEVETAETLSRSIANSGEPAPLKKPKKWKNKQRVLVFCARGITYRCRHLVNDLKILMPHSRTDSKLDRKDKLPVINEICEMKNCTKCMFFEMRKKKDIYMWVSNVPDGPSAKFLVENVHTMNELKLTGNCLKGSRPLLSFDPSFGGSPQLELLRELFTQVFSTPYHHPKSKPFVDHTLHFSVLDDRIWFRNYQIVDGGGGLTEIGPRFVLQLIKVFSGSFGGPTLYENPHYITPNAHRRATKLAAAFRYKNRVEAKKSLGKRRADETRGLPQDPLEDIFNEPTDT</sequence>
<evidence type="ECO:0000256" key="3">
    <source>
        <dbReference type="ARBA" id="ARBA00006369"/>
    </source>
</evidence>
<keyword evidence="6" id="KW-0539">Nucleus</keyword>
<dbReference type="SUPFAM" id="SSF52954">
    <property type="entry name" value="Class II aaRS ABD-related"/>
    <property type="match status" value="1"/>
</dbReference>
<dbReference type="PANTHER" id="PTHR13634">
    <property type="entry name" value="RIBOSOME BIOGENESIS PROTEIN BRIX"/>
    <property type="match status" value="1"/>
</dbReference>
<comment type="subcellular location">
    <subcellularLocation>
        <location evidence="2">Nucleus</location>
        <location evidence="2">Nucleolus</location>
    </subcellularLocation>
</comment>
<dbReference type="GO" id="GO:0000027">
    <property type="term" value="P:ribosomal large subunit assembly"/>
    <property type="evidence" value="ECO:0007669"/>
    <property type="project" value="TreeGrafter"/>
</dbReference>